<dbReference type="RefSeq" id="WP_342312076.1">
    <property type="nucleotide sequence ID" value="NZ_CP150851.1"/>
</dbReference>
<keyword evidence="3" id="KW-1185">Reference proteome</keyword>
<evidence type="ECO:0000256" key="1">
    <source>
        <dbReference type="SAM" id="MobiDB-lite"/>
    </source>
</evidence>
<keyword evidence="2" id="KW-0614">Plasmid</keyword>
<evidence type="ECO:0000313" key="3">
    <source>
        <dbReference type="Proteomes" id="UP001484179"/>
    </source>
</evidence>
<organism evidence="2 3">
    <name type="scientific">Burkholderia pyrrocinia</name>
    <name type="common">Pseudomonas pyrrocinia</name>
    <dbReference type="NCBI Taxonomy" id="60550"/>
    <lineage>
        <taxon>Bacteria</taxon>
        <taxon>Pseudomonadati</taxon>
        <taxon>Pseudomonadota</taxon>
        <taxon>Betaproteobacteria</taxon>
        <taxon>Burkholderiales</taxon>
        <taxon>Burkholderiaceae</taxon>
        <taxon>Burkholderia</taxon>
        <taxon>Burkholderia cepacia complex</taxon>
    </lineage>
</organism>
<reference evidence="2 3" key="1">
    <citation type="submission" date="2024-04" db="EMBL/GenBank/DDBJ databases">
        <title>Biological Control Activity of Plant Growth Promoting Rhizobacteria Burkholderia pyrrocinia BX1 against Tobacco black shank Introduction Tobacco black shank (TBS) caused by the oomycete Phytophthora. nicotianae (P. nicotianae) has become a destructive soil.</title>
        <authorList>
            <person name="Liu X."/>
            <person name="Shu C."/>
        </authorList>
    </citation>
    <scope>NUCLEOTIDE SEQUENCE [LARGE SCALE GENOMIC DNA]</scope>
    <source>
        <strain evidence="2 3">BX1</strain>
        <plasmid evidence="2 3">unnamed</plasmid>
    </source>
</reference>
<dbReference type="SUPFAM" id="SSF47413">
    <property type="entry name" value="lambda repressor-like DNA-binding domains"/>
    <property type="match status" value="1"/>
</dbReference>
<protein>
    <submittedName>
        <fullName evidence="2">Transcriptional regulator</fullName>
    </submittedName>
</protein>
<dbReference type="InterPro" id="IPR001387">
    <property type="entry name" value="Cro/C1-type_HTH"/>
</dbReference>
<dbReference type="EMBL" id="CP150851">
    <property type="protein sequence ID" value="WZW58792.1"/>
    <property type="molecule type" value="Genomic_DNA"/>
</dbReference>
<proteinExistence type="predicted"/>
<feature type="region of interest" description="Disordered" evidence="1">
    <location>
        <begin position="78"/>
        <end position="104"/>
    </location>
</feature>
<sequence>MQHTIEQASGLGGVIRAARKVQKWRQNDSAGRVGVSEPFMVKTERGADTVQWAKVFRILQGLGVRIVVDLPDASGELLERESARASRRADVRASRTARKETAHD</sequence>
<accession>A0ABZ3BW77</accession>
<dbReference type="InterPro" id="IPR010982">
    <property type="entry name" value="Lambda_DNA-bd_dom_sf"/>
</dbReference>
<gene>
    <name evidence="2" type="ORF">WN985_34560</name>
</gene>
<name>A0ABZ3BW77_BURPY</name>
<dbReference type="CDD" id="cd00093">
    <property type="entry name" value="HTH_XRE"/>
    <property type="match status" value="1"/>
</dbReference>
<geneLocation type="plasmid" evidence="2 3">
    <name>unnamed</name>
</geneLocation>
<evidence type="ECO:0000313" key="2">
    <source>
        <dbReference type="EMBL" id="WZW58792.1"/>
    </source>
</evidence>
<dbReference type="Gene3D" id="1.10.260.40">
    <property type="entry name" value="lambda repressor-like DNA-binding domains"/>
    <property type="match status" value="1"/>
</dbReference>
<dbReference type="Proteomes" id="UP001484179">
    <property type="component" value="Plasmid unnamed"/>
</dbReference>